<dbReference type="Gene3D" id="2.60.40.10">
    <property type="entry name" value="Immunoglobulins"/>
    <property type="match status" value="3"/>
</dbReference>
<feature type="domain" description="Ig-like" evidence="5">
    <location>
        <begin position="223"/>
        <end position="317"/>
    </location>
</feature>
<feature type="signal peptide" evidence="4">
    <location>
        <begin position="1"/>
        <end position="18"/>
    </location>
</feature>
<dbReference type="SMART" id="SM00409">
    <property type="entry name" value="IG"/>
    <property type="match status" value="3"/>
</dbReference>
<organism evidence="6 7">
    <name type="scientific">Chilo suppressalis</name>
    <name type="common">Asiatic rice borer moth</name>
    <dbReference type="NCBI Taxonomy" id="168631"/>
    <lineage>
        <taxon>Eukaryota</taxon>
        <taxon>Metazoa</taxon>
        <taxon>Ecdysozoa</taxon>
        <taxon>Arthropoda</taxon>
        <taxon>Hexapoda</taxon>
        <taxon>Insecta</taxon>
        <taxon>Pterygota</taxon>
        <taxon>Neoptera</taxon>
        <taxon>Endopterygota</taxon>
        <taxon>Lepidoptera</taxon>
        <taxon>Glossata</taxon>
        <taxon>Ditrysia</taxon>
        <taxon>Pyraloidea</taxon>
        <taxon>Crambidae</taxon>
        <taxon>Crambinae</taxon>
        <taxon>Chilo</taxon>
    </lineage>
</organism>
<feature type="domain" description="Ig-like" evidence="5">
    <location>
        <begin position="138"/>
        <end position="216"/>
    </location>
</feature>
<dbReference type="InterPro" id="IPR036179">
    <property type="entry name" value="Ig-like_dom_sf"/>
</dbReference>
<evidence type="ECO:0000256" key="4">
    <source>
        <dbReference type="SAM" id="SignalP"/>
    </source>
</evidence>
<dbReference type="EMBL" id="OU963900">
    <property type="protein sequence ID" value="CAH2991148.1"/>
    <property type="molecule type" value="Genomic_DNA"/>
</dbReference>
<evidence type="ECO:0000313" key="6">
    <source>
        <dbReference type="EMBL" id="CAH2991148.1"/>
    </source>
</evidence>
<dbReference type="PANTHER" id="PTHR45080">
    <property type="entry name" value="CONTACTIN 5"/>
    <property type="match status" value="1"/>
</dbReference>
<evidence type="ECO:0000256" key="2">
    <source>
        <dbReference type="ARBA" id="ARBA00023157"/>
    </source>
</evidence>
<proteinExistence type="predicted"/>
<feature type="domain" description="Ig-like" evidence="5">
    <location>
        <begin position="28"/>
        <end position="118"/>
    </location>
</feature>
<dbReference type="InterPro" id="IPR007110">
    <property type="entry name" value="Ig-like_dom"/>
</dbReference>
<keyword evidence="1 4" id="KW-0732">Signal</keyword>
<evidence type="ECO:0000313" key="7">
    <source>
        <dbReference type="Proteomes" id="UP001153292"/>
    </source>
</evidence>
<dbReference type="Proteomes" id="UP001153292">
    <property type="component" value="Chromosome 7"/>
</dbReference>
<dbReference type="InterPro" id="IPR013098">
    <property type="entry name" value="Ig_I-set"/>
</dbReference>
<dbReference type="SMART" id="SM00408">
    <property type="entry name" value="IGc2"/>
    <property type="match status" value="2"/>
</dbReference>
<dbReference type="InterPro" id="IPR003599">
    <property type="entry name" value="Ig_sub"/>
</dbReference>
<keyword evidence="3" id="KW-0393">Immunoglobulin domain</keyword>
<dbReference type="CDD" id="cd00096">
    <property type="entry name" value="Ig"/>
    <property type="match status" value="1"/>
</dbReference>
<keyword evidence="2" id="KW-1015">Disulfide bond</keyword>
<dbReference type="InterPro" id="IPR013783">
    <property type="entry name" value="Ig-like_fold"/>
</dbReference>
<dbReference type="PANTHER" id="PTHR45080:SF8">
    <property type="entry name" value="IG-LIKE DOMAIN-CONTAINING PROTEIN"/>
    <property type="match status" value="1"/>
</dbReference>
<dbReference type="Pfam" id="PF13927">
    <property type="entry name" value="Ig_3"/>
    <property type="match status" value="1"/>
</dbReference>
<gene>
    <name evidence="6" type="ORF">CHILSU_LOCUS10270</name>
</gene>
<evidence type="ECO:0000256" key="3">
    <source>
        <dbReference type="ARBA" id="ARBA00023319"/>
    </source>
</evidence>
<evidence type="ECO:0000259" key="5">
    <source>
        <dbReference type="PROSITE" id="PS50835"/>
    </source>
</evidence>
<accession>A0ABN8LC05</accession>
<feature type="chain" id="PRO_5045909529" description="Ig-like domain-containing protein" evidence="4">
    <location>
        <begin position="19"/>
        <end position="377"/>
    </location>
</feature>
<dbReference type="SUPFAM" id="SSF48726">
    <property type="entry name" value="Immunoglobulin"/>
    <property type="match status" value="3"/>
</dbReference>
<name>A0ABN8LC05_CHISP</name>
<evidence type="ECO:0000256" key="1">
    <source>
        <dbReference type="ARBA" id="ARBA00022729"/>
    </source>
</evidence>
<dbReference type="InterPro" id="IPR003598">
    <property type="entry name" value="Ig_sub2"/>
</dbReference>
<dbReference type="PROSITE" id="PS50835">
    <property type="entry name" value="IG_LIKE"/>
    <property type="match status" value="3"/>
</dbReference>
<protein>
    <recommendedName>
        <fullName evidence="5">Ig-like domain-containing protein</fullName>
    </recommendedName>
</protein>
<sequence length="377" mass="42226">MRWTTAFLFFGAVATVLSTEEVSDESEPLLHVLARPSTFNAGERRAIFCQGRNLPHAINWYSPSGNIVGERSSTNNRVYVERKVDNSMVMVPLIIHEVKVEDSGSWTCKAGEYNETIDIVVGIKVKFHNRQTTMEGDEGKNAKLTCEAKGYPLPVIQWYKDGKLLTDKTSPSKYAMKKKGDIYVLEVRALTYEDIGEYLCKVTQKVLSYYTDKTIILSVKHAPVLVGTYKTVEEYAAFNATKNITCSAIANPLPSYQWYRRRKNFDTEIPEEDTIFTAEDGTSSTLMLRMDKEEAFGEYKCKVSNSKGSETVIFDVSLGERPTSPDGVNLIAANSTHLTFNVSCAACPIQQSDDTSPDPKNLTVIGQSTVYNFFSFF</sequence>
<dbReference type="InterPro" id="IPR050958">
    <property type="entry name" value="Cell_Adh-Cytoskel_Orgn"/>
</dbReference>
<keyword evidence="7" id="KW-1185">Reference proteome</keyword>
<dbReference type="Pfam" id="PF07679">
    <property type="entry name" value="I-set"/>
    <property type="match status" value="1"/>
</dbReference>
<reference evidence="6" key="1">
    <citation type="submission" date="2021-12" db="EMBL/GenBank/DDBJ databases">
        <authorList>
            <person name="King R."/>
        </authorList>
    </citation>
    <scope>NUCLEOTIDE SEQUENCE</scope>
</reference>